<dbReference type="Proteomes" id="UP000051820">
    <property type="component" value="Unassembled WGS sequence"/>
</dbReference>
<dbReference type="RefSeq" id="WP_010621053.1">
    <property type="nucleotide sequence ID" value="NZ_AZGF01000025.1"/>
</dbReference>
<dbReference type="AlphaFoldDB" id="A0A0R1W636"/>
<keyword evidence="2" id="KW-1185">Reference proteome</keyword>
<dbReference type="PATRIC" id="fig|1423807.3.peg.1111"/>
<dbReference type="EMBL" id="AZGF01000025">
    <property type="protein sequence ID" value="KRM10790.1"/>
    <property type="molecule type" value="Genomic_DNA"/>
</dbReference>
<dbReference type="OrthoDB" id="2248172at2"/>
<dbReference type="STRING" id="1423807.FD16_GL001091"/>
<reference evidence="1 2" key="1">
    <citation type="journal article" date="2015" name="Genome Announc.">
        <title>Expanding the biotechnology potential of lactobacilli through comparative genomics of 213 strains and associated genera.</title>
        <authorList>
            <person name="Sun Z."/>
            <person name="Harris H.M."/>
            <person name="McCann A."/>
            <person name="Guo C."/>
            <person name="Argimon S."/>
            <person name="Zhang W."/>
            <person name="Yang X."/>
            <person name="Jeffery I.B."/>
            <person name="Cooney J.C."/>
            <person name="Kagawa T.F."/>
            <person name="Liu W."/>
            <person name="Song Y."/>
            <person name="Salvetti E."/>
            <person name="Wrobel A."/>
            <person name="Rasinkangas P."/>
            <person name="Parkhill J."/>
            <person name="Rea M.C."/>
            <person name="O'Sullivan O."/>
            <person name="Ritari J."/>
            <person name="Douillard F.P."/>
            <person name="Paul Ross R."/>
            <person name="Yang R."/>
            <person name="Briner A.E."/>
            <person name="Felis G.E."/>
            <person name="de Vos W.M."/>
            <person name="Barrangou R."/>
            <person name="Klaenhammer T.R."/>
            <person name="Caufield P.W."/>
            <person name="Cui Y."/>
            <person name="Zhang H."/>
            <person name="O'Toole P.W."/>
        </authorList>
    </citation>
    <scope>NUCLEOTIDE SEQUENCE [LARGE SCALE GENOMIC DNA]</scope>
    <source>
        <strain evidence="1 2">DSM 5007</strain>
    </source>
</reference>
<evidence type="ECO:0000313" key="2">
    <source>
        <dbReference type="Proteomes" id="UP000051820"/>
    </source>
</evidence>
<accession>A0A0R1W636</accession>
<protein>
    <submittedName>
        <fullName evidence="1">Acetyl-CoA carboxylase carboxyltransferase subunit</fullName>
    </submittedName>
</protein>
<dbReference type="GO" id="GO:0016740">
    <property type="term" value="F:transferase activity"/>
    <property type="evidence" value="ECO:0007669"/>
    <property type="project" value="UniProtKB-KW"/>
</dbReference>
<gene>
    <name evidence="1" type="ORF">FD16_GL001091</name>
</gene>
<comment type="caution">
    <text evidence="1">The sequence shown here is derived from an EMBL/GenBank/DDBJ whole genome shotgun (WGS) entry which is preliminary data.</text>
</comment>
<name>A0A0R1W636_9LACO</name>
<organism evidence="1 2">
    <name type="scientific">Paucilactobacillus suebicus DSM 5007 = KCTC 3549</name>
    <dbReference type="NCBI Taxonomy" id="1423807"/>
    <lineage>
        <taxon>Bacteria</taxon>
        <taxon>Bacillati</taxon>
        <taxon>Bacillota</taxon>
        <taxon>Bacilli</taxon>
        <taxon>Lactobacillales</taxon>
        <taxon>Lactobacillaceae</taxon>
        <taxon>Paucilactobacillus</taxon>
    </lineage>
</organism>
<dbReference type="eggNOG" id="ENOG502ZIF8">
    <property type="taxonomic scope" value="Bacteria"/>
</dbReference>
<sequence>MTESPKDAAALIIERLDQNFKPTRGLRYRIYVVNDVYDDSYNFFLDIKSKYTNERSIPLHSLEEYTLEYLERVIRLVEMSTQMTIEFQHFEGLRWPVRQRLIK</sequence>
<proteinExistence type="predicted"/>
<evidence type="ECO:0000313" key="1">
    <source>
        <dbReference type="EMBL" id="KRM10790.1"/>
    </source>
</evidence>
<keyword evidence="1" id="KW-0808">Transferase</keyword>